<dbReference type="EMBL" id="CP155571">
    <property type="protein sequence ID" value="XFO73426.1"/>
    <property type="molecule type" value="Genomic_DNA"/>
</dbReference>
<keyword evidence="1" id="KW-0812">Transmembrane</keyword>
<evidence type="ECO:0000313" key="2">
    <source>
        <dbReference type="EMBL" id="XFO73426.1"/>
    </source>
</evidence>
<dbReference type="Proteomes" id="UP000216052">
    <property type="component" value="Chromosome"/>
</dbReference>
<feature type="transmembrane region" description="Helical" evidence="1">
    <location>
        <begin position="20"/>
        <end position="40"/>
    </location>
</feature>
<evidence type="ECO:0000313" key="3">
    <source>
        <dbReference type="Proteomes" id="UP000216052"/>
    </source>
</evidence>
<evidence type="ECO:0000256" key="1">
    <source>
        <dbReference type="SAM" id="Phobius"/>
    </source>
</evidence>
<gene>
    <name evidence="2" type="ORF">SPACI_035130</name>
</gene>
<proteinExistence type="predicted"/>
<protein>
    <submittedName>
        <fullName evidence="2">Uncharacterized protein</fullName>
    </submittedName>
</protein>
<keyword evidence="1" id="KW-1133">Transmembrane helix</keyword>
<sequence>MKHGSRIGIIVVGFIITDQFYTAVNFRMLVIAACILVLVWSDFKRLLIKQYVRLVRAIRFLFTPSKHF</sequence>
<organism evidence="2 3">
    <name type="scientific">Sporomusa acidovorans (strain ATCC 49682 / DSM 3132 / Mol)</name>
    <dbReference type="NCBI Taxonomy" id="1123286"/>
    <lineage>
        <taxon>Bacteria</taxon>
        <taxon>Bacillati</taxon>
        <taxon>Bacillota</taxon>
        <taxon>Negativicutes</taxon>
        <taxon>Selenomonadales</taxon>
        <taxon>Sporomusaceae</taxon>
        <taxon>Sporomusa</taxon>
    </lineage>
</organism>
<keyword evidence="1" id="KW-0472">Membrane</keyword>
<keyword evidence="3" id="KW-1185">Reference proteome</keyword>
<name>A0ABZ3J5Q5_SPOA4</name>
<reference evidence="2" key="1">
    <citation type="submission" date="2024-05" db="EMBL/GenBank/DDBJ databases">
        <title>Isolation and characterization of Sporomusa carbonis sp. nov., a carboxydotrophic hydrogenogen in the genus of Sporomusa isolated from a charcoal burning pile.</title>
        <authorList>
            <person name="Boeer T."/>
            <person name="Rosenbaum F."/>
            <person name="Eysell L."/>
            <person name="Mueller V."/>
            <person name="Daniel R."/>
            <person name="Poehlein A."/>
        </authorList>
    </citation>
    <scope>NUCLEOTIDE SEQUENCE [LARGE SCALE GENOMIC DNA]</scope>
    <source>
        <strain evidence="2">DSM 3132</strain>
    </source>
</reference>
<dbReference type="RefSeq" id="WP_093797745.1">
    <property type="nucleotide sequence ID" value="NZ_CP155571.1"/>
</dbReference>
<accession>A0ABZ3J5Q5</accession>